<accession>A0A975G8W9</accession>
<keyword evidence="8" id="KW-1185">Reference proteome</keyword>
<dbReference type="Pfam" id="PF03279">
    <property type="entry name" value="Lip_A_acyltrans"/>
    <property type="match status" value="1"/>
</dbReference>
<keyword evidence="6 7" id="KW-0012">Acyltransferase</keyword>
<sequence>MSRSRRLLIGVITACLIQLARLVVRTNFFLARWLPDRWLARLGHPVAVFMRHSHKDKILSRMEQVLGPFESEGGRERVWRLHLEHIGRCVFEPFQMYWSTDEELVANITISGEDLLQQALAEGKGAVLFLDHMGNPGSLVAAFGLRGYDVAIAGNPVIAVEDMVARLFKRGRVERVLLGDRMPARMAEILKRNGLFGIFIDFPVVLKHNVILPFGRTGASVNLGPGLLALRQGSPVFSVTSTRTGPNRHEVVVKPLARPNPAPLRPAAAELVGNAFDSMVETLRVHPDQWWPWDEVCLENPPASCLSNEQSAPI</sequence>
<keyword evidence="5" id="KW-0472">Membrane</keyword>
<evidence type="ECO:0000256" key="6">
    <source>
        <dbReference type="ARBA" id="ARBA00023315"/>
    </source>
</evidence>
<dbReference type="Proteomes" id="UP000676169">
    <property type="component" value="Chromosome"/>
</dbReference>
<dbReference type="InterPro" id="IPR004960">
    <property type="entry name" value="LipA_acyltrans"/>
</dbReference>
<dbReference type="CDD" id="cd07984">
    <property type="entry name" value="LPLAT_LABLAT-like"/>
    <property type="match status" value="1"/>
</dbReference>
<evidence type="ECO:0000256" key="2">
    <source>
        <dbReference type="ARBA" id="ARBA00022475"/>
    </source>
</evidence>
<keyword evidence="2" id="KW-1003">Cell membrane</keyword>
<evidence type="ECO:0000256" key="3">
    <source>
        <dbReference type="ARBA" id="ARBA00022519"/>
    </source>
</evidence>
<dbReference type="AlphaFoldDB" id="A0A975G8W9"/>
<evidence type="ECO:0000256" key="4">
    <source>
        <dbReference type="ARBA" id="ARBA00022679"/>
    </source>
</evidence>
<dbReference type="KEGG" id="lamb:KBB96_18985"/>
<evidence type="ECO:0000313" key="7">
    <source>
        <dbReference type="EMBL" id="QUE50931.1"/>
    </source>
</evidence>
<comment type="subcellular location">
    <subcellularLocation>
        <location evidence="1">Cell inner membrane</location>
    </subcellularLocation>
</comment>
<dbReference type="GO" id="GO:0016746">
    <property type="term" value="F:acyltransferase activity"/>
    <property type="evidence" value="ECO:0007669"/>
    <property type="project" value="UniProtKB-KW"/>
</dbReference>
<dbReference type="PANTHER" id="PTHR30606:SF10">
    <property type="entry name" value="PHOSPHATIDYLINOSITOL MANNOSIDE ACYLTRANSFERASE"/>
    <property type="match status" value="1"/>
</dbReference>
<protein>
    <submittedName>
        <fullName evidence="7">Lysophospholipid acyltransferase family protein</fullName>
    </submittedName>
</protein>
<dbReference type="GO" id="GO:0005886">
    <property type="term" value="C:plasma membrane"/>
    <property type="evidence" value="ECO:0007669"/>
    <property type="project" value="UniProtKB-SubCell"/>
</dbReference>
<keyword evidence="4" id="KW-0808">Transferase</keyword>
<dbReference type="EMBL" id="CP073100">
    <property type="protein sequence ID" value="QUE50931.1"/>
    <property type="molecule type" value="Genomic_DNA"/>
</dbReference>
<evidence type="ECO:0000313" key="8">
    <source>
        <dbReference type="Proteomes" id="UP000676169"/>
    </source>
</evidence>
<organism evidence="7 8">
    <name type="scientific">Luteolibacter ambystomatis</name>
    <dbReference type="NCBI Taxonomy" id="2824561"/>
    <lineage>
        <taxon>Bacteria</taxon>
        <taxon>Pseudomonadati</taxon>
        <taxon>Verrucomicrobiota</taxon>
        <taxon>Verrucomicrobiia</taxon>
        <taxon>Verrucomicrobiales</taxon>
        <taxon>Verrucomicrobiaceae</taxon>
        <taxon>Luteolibacter</taxon>
    </lineage>
</organism>
<evidence type="ECO:0000256" key="5">
    <source>
        <dbReference type="ARBA" id="ARBA00023136"/>
    </source>
</evidence>
<dbReference type="RefSeq" id="WP_211631070.1">
    <property type="nucleotide sequence ID" value="NZ_CP073100.1"/>
</dbReference>
<evidence type="ECO:0000256" key="1">
    <source>
        <dbReference type="ARBA" id="ARBA00004533"/>
    </source>
</evidence>
<reference evidence="7" key="1">
    <citation type="submission" date="2021-04" db="EMBL/GenBank/DDBJ databases">
        <title>Luteolibacter sp. 32A isolated from the skin of an Anderson's salamander (Ambystoma andersonii).</title>
        <authorList>
            <person name="Spergser J."/>
            <person name="Busse H.-J."/>
        </authorList>
    </citation>
    <scope>NUCLEOTIDE SEQUENCE</scope>
    <source>
        <strain evidence="7">32A</strain>
    </source>
</reference>
<dbReference type="GO" id="GO:0009247">
    <property type="term" value="P:glycolipid biosynthetic process"/>
    <property type="evidence" value="ECO:0007669"/>
    <property type="project" value="UniProtKB-ARBA"/>
</dbReference>
<gene>
    <name evidence="7" type="ORF">KBB96_18985</name>
</gene>
<name>A0A975G8W9_9BACT</name>
<dbReference type="PANTHER" id="PTHR30606">
    <property type="entry name" value="LIPID A BIOSYNTHESIS LAUROYL ACYLTRANSFERASE"/>
    <property type="match status" value="1"/>
</dbReference>
<proteinExistence type="predicted"/>
<keyword evidence="3" id="KW-0997">Cell inner membrane</keyword>